<keyword evidence="3" id="KW-1185">Reference proteome</keyword>
<dbReference type="AlphaFoldDB" id="A0AAI8YKY7"/>
<comment type="caution">
    <text evidence="2">The sequence shown here is derived from an EMBL/GenBank/DDBJ whole genome shotgun (WGS) entry which is preliminary data.</text>
</comment>
<gene>
    <name evidence="2" type="ORF">KHLLAP_LOCUS8902</name>
</gene>
<proteinExistence type="predicted"/>
<sequence>MPGRLQGVMAAKSVAKSARSPPRFQNGDAIEINTDDEDDENDDDDDEDDDGGKDMGAAWADSPNLLRARTLAISTKSSLKPKVKHYNLTRCTAFGKTDNFTQKRAITNRGSSEYRINDRVVTAQQYNGALEA</sequence>
<evidence type="ECO:0000256" key="1">
    <source>
        <dbReference type="SAM" id="MobiDB-lite"/>
    </source>
</evidence>
<reference evidence="2" key="1">
    <citation type="submission" date="2023-10" db="EMBL/GenBank/DDBJ databases">
        <authorList>
            <person name="Hackl T."/>
        </authorList>
    </citation>
    <scope>NUCLEOTIDE SEQUENCE</scope>
</reference>
<protein>
    <submittedName>
        <fullName evidence="2">Uu.00g134600.m01.CDS01</fullName>
    </submittedName>
</protein>
<feature type="compositionally biased region" description="Acidic residues" evidence="1">
    <location>
        <begin position="33"/>
        <end position="51"/>
    </location>
</feature>
<evidence type="ECO:0000313" key="3">
    <source>
        <dbReference type="Proteomes" id="UP001295740"/>
    </source>
</evidence>
<feature type="region of interest" description="Disordered" evidence="1">
    <location>
        <begin position="1"/>
        <end position="61"/>
    </location>
</feature>
<name>A0AAI8YKY7_9PEZI</name>
<accession>A0AAI8YKY7</accession>
<organism evidence="2 3">
    <name type="scientific">Anthostomella pinea</name>
    <dbReference type="NCBI Taxonomy" id="933095"/>
    <lineage>
        <taxon>Eukaryota</taxon>
        <taxon>Fungi</taxon>
        <taxon>Dikarya</taxon>
        <taxon>Ascomycota</taxon>
        <taxon>Pezizomycotina</taxon>
        <taxon>Sordariomycetes</taxon>
        <taxon>Xylariomycetidae</taxon>
        <taxon>Xylariales</taxon>
        <taxon>Xylariaceae</taxon>
        <taxon>Anthostomella</taxon>
    </lineage>
</organism>
<dbReference type="EMBL" id="CAUWAG010000011">
    <property type="protein sequence ID" value="CAJ2508434.1"/>
    <property type="molecule type" value="Genomic_DNA"/>
</dbReference>
<dbReference type="Proteomes" id="UP001295740">
    <property type="component" value="Unassembled WGS sequence"/>
</dbReference>
<evidence type="ECO:0000313" key="2">
    <source>
        <dbReference type="EMBL" id="CAJ2508434.1"/>
    </source>
</evidence>